<keyword evidence="2" id="KW-1185">Reference proteome</keyword>
<gene>
    <name evidence="1" type="ORF">GSM42_05990</name>
</gene>
<protein>
    <submittedName>
        <fullName evidence="1">Uncharacterized protein</fullName>
    </submittedName>
</protein>
<comment type="caution">
    <text evidence="1">The sequence shown here is derived from an EMBL/GenBank/DDBJ whole genome shotgun (WGS) entry which is preliminary data.</text>
</comment>
<dbReference type="RefSeq" id="WP_160800644.1">
    <property type="nucleotide sequence ID" value="NZ_WUUL01000003.1"/>
</dbReference>
<accession>A0A6I4VNX2</accession>
<organism evidence="1 2">
    <name type="scientific">Shimazuella alba</name>
    <dbReference type="NCBI Taxonomy" id="2690964"/>
    <lineage>
        <taxon>Bacteria</taxon>
        <taxon>Bacillati</taxon>
        <taxon>Bacillota</taxon>
        <taxon>Bacilli</taxon>
        <taxon>Bacillales</taxon>
        <taxon>Thermoactinomycetaceae</taxon>
        <taxon>Shimazuella</taxon>
    </lineage>
</organism>
<sequence>MENNNDSNEKEISGKSLEFGLRMKLPLENIGLYFLAQRGNLLYEKLQKMSSTKKSSFDNGVQKLFTAVTNEIEKMIHSSKHLSLITKGDIEKKIHSSMPLFALEENKIKWRIFDAEREYRLYYYLSKLNAQTIADFDSQLDNIGLKLSDSYARLMKLVQKSSLMESRLYKLEYIMVLTSSDQGESREDSYKKNQKNKRKNSFKNLFNPFSNSGNYVLY</sequence>
<dbReference type="AlphaFoldDB" id="A0A6I4VNX2"/>
<reference evidence="1 2" key="1">
    <citation type="submission" date="2019-12" db="EMBL/GenBank/DDBJ databases">
        <title>Whole-genome analyses of novel actinobacteria.</title>
        <authorList>
            <person name="Sahin N."/>
            <person name="Saygin H."/>
        </authorList>
    </citation>
    <scope>NUCLEOTIDE SEQUENCE [LARGE SCALE GENOMIC DNA]</scope>
    <source>
        <strain evidence="1 2">KC615</strain>
    </source>
</reference>
<evidence type="ECO:0000313" key="2">
    <source>
        <dbReference type="Proteomes" id="UP000430692"/>
    </source>
</evidence>
<name>A0A6I4VNX2_9BACL</name>
<proteinExistence type="predicted"/>
<evidence type="ECO:0000313" key="1">
    <source>
        <dbReference type="EMBL" id="MXQ53289.1"/>
    </source>
</evidence>
<dbReference type="EMBL" id="WUUL01000003">
    <property type="protein sequence ID" value="MXQ53289.1"/>
    <property type="molecule type" value="Genomic_DNA"/>
</dbReference>
<dbReference type="Proteomes" id="UP000430692">
    <property type="component" value="Unassembled WGS sequence"/>
</dbReference>